<evidence type="ECO:0000313" key="6">
    <source>
        <dbReference type="EMBL" id="NHO54220.1"/>
    </source>
</evidence>
<dbReference type="InterPro" id="IPR011010">
    <property type="entry name" value="DNA_brk_join_enz"/>
</dbReference>
<dbReference type="GO" id="GO:0003677">
    <property type="term" value="F:DNA binding"/>
    <property type="evidence" value="ECO:0007669"/>
    <property type="project" value="UniProtKB-KW"/>
</dbReference>
<dbReference type="GO" id="GO:0015074">
    <property type="term" value="P:DNA integration"/>
    <property type="evidence" value="ECO:0007669"/>
    <property type="project" value="UniProtKB-KW"/>
</dbReference>
<evidence type="ECO:0000313" key="7">
    <source>
        <dbReference type="Proteomes" id="UP000597459"/>
    </source>
</evidence>
<dbReference type="InterPro" id="IPR013762">
    <property type="entry name" value="Integrase-like_cat_sf"/>
</dbReference>
<keyword evidence="4" id="KW-0233">DNA recombination</keyword>
<evidence type="ECO:0000256" key="2">
    <source>
        <dbReference type="ARBA" id="ARBA00022908"/>
    </source>
</evidence>
<evidence type="ECO:0000256" key="1">
    <source>
        <dbReference type="ARBA" id="ARBA00008857"/>
    </source>
</evidence>
<dbReference type="AlphaFoldDB" id="A0A967EDP1"/>
<comment type="caution">
    <text evidence="6">The sequence shown here is derived from an EMBL/GenBank/DDBJ whole genome shotgun (WGS) entry which is preliminary data.</text>
</comment>
<dbReference type="InterPro" id="IPR010998">
    <property type="entry name" value="Integrase_recombinase_N"/>
</dbReference>
<keyword evidence="3" id="KW-0238">DNA-binding</keyword>
<evidence type="ECO:0000256" key="4">
    <source>
        <dbReference type="ARBA" id="ARBA00023172"/>
    </source>
</evidence>
<feature type="domain" description="Tyr recombinase" evidence="5">
    <location>
        <begin position="160"/>
        <end position="331"/>
    </location>
</feature>
<gene>
    <name evidence="6" type="ORF">GOB87_09675</name>
</gene>
<dbReference type="InterPro" id="IPR002104">
    <property type="entry name" value="Integrase_catalytic"/>
</dbReference>
<keyword evidence="2" id="KW-0229">DNA integration</keyword>
<evidence type="ECO:0000256" key="3">
    <source>
        <dbReference type="ARBA" id="ARBA00023125"/>
    </source>
</evidence>
<dbReference type="PROSITE" id="PS51898">
    <property type="entry name" value="TYR_RECOMBINASE"/>
    <property type="match status" value="1"/>
</dbReference>
<dbReference type="RefSeq" id="WP_166315884.1">
    <property type="nucleotide sequence ID" value="NZ_WOTH01000018.1"/>
</dbReference>
<dbReference type="GO" id="GO:0006310">
    <property type="term" value="P:DNA recombination"/>
    <property type="evidence" value="ECO:0007669"/>
    <property type="project" value="UniProtKB-KW"/>
</dbReference>
<sequence length="354" mass="39155">MRVRLPGLNTVRNRKTGQAYYYFGKGGPRIHGEPGTPEFLENYRKAEVAAGKTTAGTVQHILNEWQRTPRFQALAPSTRRQYIESVIVIERTFGTMPIAALADKRARGVFLAWRDSMSATPRTADIRLRTLSVALNHAVDRGWLDRNPVAKPGRLHNVTRADKTWTDADLAAFHASAPDHLRLALTLALHTGQRQGDLLRLTWAQYDGRYIRLTQQKTGARVVIPATAELRAILDERRGPANDTILTTQRGQRAWTSDGFRASWNQAMKDAGVTGVTFHDLRGTAVTRLSVAGCTPQEIGTITGHSLSHVNAIIDSHYLKRDTALADSAIRKLEESQTLPKSGLGGNIKSDGKR</sequence>
<keyword evidence="7" id="KW-1185">Reference proteome</keyword>
<comment type="similarity">
    <text evidence="1">Belongs to the 'phage' integrase family.</text>
</comment>
<dbReference type="SUPFAM" id="SSF56349">
    <property type="entry name" value="DNA breaking-rejoining enzymes"/>
    <property type="match status" value="1"/>
</dbReference>
<reference evidence="6" key="1">
    <citation type="submission" date="2019-11" db="EMBL/GenBank/DDBJ databases">
        <title>Description of new Acetobacter species.</title>
        <authorList>
            <person name="Cleenwerck I."/>
            <person name="Sombolestani A.S."/>
        </authorList>
    </citation>
    <scope>NUCLEOTIDE SEQUENCE</scope>
    <source>
        <strain evidence="6">LMG 1626</strain>
    </source>
</reference>
<protein>
    <submittedName>
        <fullName evidence="6">Tyrosine-type recombinase/integrase</fullName>
    </submittedName>
</protein>
<dbReference type="PANTHER" id="PTHR30629:SF2">
    <property type="entry name" value="PROPHAGE INTEGRASE INTS-RELATED"/>
    <property type="match status" value="1"/>
</dbReference>
<dbReference type="Pfam" id="PF00589">
    <property type="entry name" value="Phage_integrase"/>
    <property type="match status" value="1"/>
</dbReference>
<dbReference type="EMBL" id="WOTH01000018">
    <property type="protein sequence ID" value="NHO54220.1"/>
    <property type="molecule type" value="Genomic_DNA"/>
</dbReference>
<organism evidence="6 7">
    <name type="scientific">Acetobacter estunensis</name>
    <dbReference type="NCBI Taxonomy" id="104097"/>
    <lineage>
        <taxon>Bacteria</taxon>
        <taxon>Pseudomonadati</taxon>
        <taxon>Pseudomonadota</taxon>
        <taxon>Alphaproteobacteria</taxon>
        <taxon>Acetobacterales</taxon>
        <taxon>Acetobacteraceae</taxon>
        <taxon>Acetobacter</taxon>
    </lineage>
</organism>
<dbReference type="PANTHER" id="PTHR30629">
    <property type="entry name" value="PROPHAGE INTEGRASE"/>
    <property type="match status" value="1"/>
</dbReference>
<dbReference type="Proteomes" id="UP000597459">
    <property type="component" value="Unassembled WGS sequence"/>
</dbReference>
<dbReference type="Gene3D" id="1.10.443.10">
    <property type="entry name" value="Intergrase catalytic core"/>
    <property type="match status" value="1"/>
</dbReference>
<accession>A0A967EDP1</accession>
<proteinExistence type="inferred from homology"/>
<name>A0A967EDP1_9PROT</name>
<evidence type="ECO:0000259" key="5">
    <source>
        <dbReference type="PROSITE" id="PS51898"/>
    </source>
</evidence>
<dbReference type="InterPro" id="IPR050808">
    <property type="entry name" value="Phage_Integrase"/>
</dbReference>
<dbReference type="Gene3D" id="1.10.150.130">
    <property type="match status" value="1"/>
</dbReference>